<name>A0A0S7ESK5_9TELE</name>
<proteinExistence type="predicted"/>
<accession>A0A0S7ESK5</accession>
<sequence>MWIPLKNLEKSRAVYETAGKFVEDREFSFCNFLSGQWEEENNIRGRTDGLQLEFYLKTKLRCSRAGSQKETNTQSEMGLAERLTETTEMIQCNSISLTLKKNNQKS</sequence>
<reference evidence="1" key="1">
    <citation type="submission" date="2014-12" db="EMBL/GenBank/DDBJ databases">
        <title>Parallel Evolution in Life History Adaptation Evident in the Tissue-Specific Poeciliopsis prolifica transcriptome.</title>
        <authorList>
            <person name="Jue N.K."/>
            <person name="Foley R.J."/>
            <person name="Obergfell C."/>
            <person name="Reznick D.N."/>
            <person name="O'Neill R.J."/>
            <person name="O'Neill M.J."/>
        </authorList>
    </citation>
    <scope>NUCLEOTIDE SEQUENCE</scope>
</reference>
<protein>
    <submittedName>
        <fullName evidence="1">PPUP7846</fullName>
    </submittedName>
</protein>
<dbReference type="EMBL" id="GBYX01475328">
    <property type="protein sequence ID" value="JAO06347.1"/>
    <property type="molecule type" value="Transcribed_RNA"/>
</dbReference>
<dbReference type="AlphaFoldDB" id="A0A0S7ESK5"/>
<organism evidence="1">
    <name type="scientific">Poeciliopsis prolifica</name>
    <name type="common">blackstripe livebearer</name>
    <dbReference type="NCBI Taxonomy" id="188132"/>
    <lineage>
        <taxon>Eukaryota</taxon>
        <taxon>Metazoa</taxon>
        <taxon>Chordata</taxon>
        <taxon>Craniata</taxon>
        <taxon>Vertebrata</taxon>
        <taxon>Euteleostomi</taxon>
        <taxon>Actinopterygii</taxon>
        <taxon>Neopterygii</taxon>
        <taxon>Teleostei</taxon>
        <taxon>Neoteleostei</taxon>
        <taxon>Acanthomorphata</taxon>
        <taxon>Ovalentaria</taxon>
        <taxon>Atherinomorphae</taxon>
        <taxon>Cyprinodontiformes</taxon>
        <taxon>Poeciliidae</taxon>
        <taxon>Poeciliinae</taxon>
        <taxon>Poeciliopsis</taxon>
    </lineage>
</organism>
<evidence type="ECO:0000313" key="1">
    <source>
        <dbReference type="EMBL" id="JAO06347.1"/>
    </source>
</evidence>
<gene>
    <name evidence="1" type="primary">PPUP7846</name>
</gene>